<reference evidence="1 2" key="1">
    <citation type="submission" date="2014-08" db="EMBL/GenBank/DDBJ databases">
        <title>Genome sequences of NCPPB Pectobacterium isolates.</title>
        <authorList>
            <person name="Glover R.H."/>
            <person name="Sapp M."/>
            <person name="Elphinstone J."/>
        </authorList>
    </citation>
    <scope>NUCLEOTIDE SEQUENCE [LARGE SCALE GENOMIC DNA]</scope>
    <source>
        <strain evidence="1 2">NCPPB 2795</strain>
    </source>
</reference>
<dbReference type="EMBL" id="JQHM01000001">
    <property type="protein sequence ID" value="KFX07439.1"/>
    <property type="molecule type" value="Genomic_DNA"/>
</dbReference>
<organism evidence="1 2">
    <name type="scientific">Pectobacterium betavasculorum</name>
    <dbReference type="NCBI Taxonomy" id="55207"/>
    <lineage>
        <taxon>Bacteria</taxon>
        <taxon>Pseudomonadati</taxon>
        <taxon>Pseudomonadota</taxon>
        <taxon>Gammaproteobacteria</taxon>
        <taxon>Enterobacterales</taxon>
        <taxon>Pectobacteriaceae</taxon>
        <taxon>Pectobacterium</taxon>
    </lineage>
</organism>
<name>A0A093S3R4_9GAMM</name>
<proteinExistence type="predicted"/>
<dbReference type="STRING" id="55207.KP22_04955"/>
<dbReference type="Proteomes" id="UP000032874">
    <property type="component" value="Unassembled WGS sequence"/>
</dbReference>
<comment type="caution">
    <text evidence="1">The sequence shown here is derived from an EMBL/GenBank/DDBJ whole genome shotgun (WGS) entry which is preliminary data.</text>
</comment>
<evidence type="ECO:0000313" key="2">
    <source>
        <dbReference type="Proteomes" id="UP000032874"/>
    </source>
</evidence>
<gene>
    <name evidence="1" type="ORF">KP22_04955</name>
</gene>
<sequence length="76" mass="8624">MIATPVLTLEKGVVTLYQQCCFEKQRCYFENQCGYSKNSTKRKGTAIRFQRKGQIMMQMGYILGAYLPIFNLAGSG</sequence>
<evidence type="ECO:0000313" key="1">
    <source>
        <dbReference type="EMBL" id="KFX07439.1"/>
    </source>
</evidence>
<protein>
    <submittedName>
        <fullName evidence="1">Uncharacterized protein</fullName>
    </submittedName>
</protein>
<dbReference type="AlphaFoldDB" id="A0A093S3R4"/>
<accession>A0A093S3R4</accession>